<evidence type="ECO:0000256" key="5">
    <source>
        <dbReference type="ARBA" id="ARBA00023136"/>
    </source>
</evidence>
<dbReference type="PANTHER" id="PTHR23504:SF15">
    <property type="entry name" value="MAJOR FACILITATOR SUPERFAMILY (MFS) PROFILE DOMAIN-CONTAINING PROTEIN"/>
    <property type="match status" value="1"/>
</dbReference>
<dbReference type="SUPFAM" id="SSF103473">
    <property type="entry name" value="MFS general substrate transporter"/>
    <property type="match status" value="1"/>
</dbReference>
<dbReference type="PRINTS" id="PR01035">
    <property type="entry name" value="TCRTETA"/>
</dbReference>
<dbReference type="InterPro" id="IPR020846">
    <property type="entry name" value="MFS_dom"/>
</dbReference>
<feature type="transmembrane region" description="Helical" evidence="6">
    <location>
        <begin position="402"/>
        <end position="421"/>
    </location>
</feature>
<sequence length="775" mass="86129">MLEQHGYVNWYECDREIVMLLEAGFPQLRLEPQHARLMRLQDFYQAILHHSAACEAYADPQSTVEDVPEHLSVAVSKLSRTPRQSPTLAMRVNFGTSERHPLLLTPLRIRVDFLIGFVCIFGDFLGDNLLAPSYEIFIQRYGPPGINFGLSTSLITAAYLAGRGVAASCFGSATDYLGRWNVLLFCTIATAIGFLLQALSWSFWSLVGFRLFTGLAGGTRAVVVVYMCDWITQPALLNFWMSLIPVVSSSSSFVGPLIGGVVAQADESKPLNPAYVGFALNTMALLLVILFMRKSPLDKDKGLRRLFQPRSSSAGSKASAKRRMNSSGSLVEWSGLGLLALCTAASSAGTQGWSVLLITVQKELDLSSMVIGLISGWCGLAVIIGQLLLLPFMLRKLKWGEVQVMLFGFAISSCILALGFISNLWAVLILGWVFSLGLPLVMTVVFAMFSRLCDPSVKGRVVGLVAFVSNMTKVFSVLLCGVLYDIAKWIPYTMLFAVVVCGILASIALMRELPRALSRRRSKRLLIAATTSKTEGEEPVPVEKHRGLPHRFGFDYEDERQSTLGMPYGRATADEIDEIIQWAKLGFERRPRLPLESKSVLIPDLVKSLLGRWTTKMLETHGYRNWLLCIDDVFALLENGFPSLRDEGSEWHPDERRLFVFYSALMKHLAACEGPDGNGGLAGEQELQDVASRVSRLTARPKIKPTEMHRIMFGRRLSEFLVNRGYMSWPGWFADGENLHTLLRSTFPPLKSRMKYSLHSLAVLATSPVEEKKVF</sequence>
<evidence type="ECO:0000256" key="1">
    <source>
        <dbReference type="ARBA" id="ARBA00004141"/>
    </source>
</evidence>
<comment type="caution">
    <text evidence="8">The sequence shown here is derived from an EMBL/GenBank/DDBJ whole genome shotgun (WGS) entry which is preliminary data.</text>
</comment>
<feature type="transmembrane region" description="Helical" evidence="6">
    <location>
        <begin position="274"/>
        <end position="292"/>
    </location>
</feature>
<dbReference type="AlphaFoldDB" id="A0A7J6KXA8"/>
<feature type="transmembrane region" description="Helical" evidence="6">
    <location>
        <begin position="461"/>
        <end position="484"/>
    </location>
</feature>
<feature type="transmembrane region" description="Helical" evidence="6">
    <location>
        <begin position="330"/>
        <end position="349"/>
    </location>
</feature>
<dbReference type="PROSITE" id="PS50850">
    <property type="entry name" value="MFS"/>
    <property type="match status" value="1"/>
</dbReference>
<feature type="transmembrane region" description="Helical" evidence="6">
    <location>
        <begin position="369"/>
        <end position="390"/>
    </location>
</feature>
<feature type="transmembrane region" description="Helical" evidence="6">
    <location>
        <begin position="490"/>
        <end position="510"/>
    </location>
</feature>
<feature type="transmembrane region" description="Helical" evidence="6">
    <location>
        <begin position="240"/>
        <end position="262"/>
    </location>
</feature>
<comment type="subcellular location">
    <subcellularLocation>
        <location evidence="1">Membrane</location>
        <topology evidence="1">Multi-pass membrane protein</topology>
    </subcellularLocation>
</comment>
<dbReference type="PANTHER" id="PTHR23504">
    <property type="entry name" value="MAJOR FACILITATOR SUPERFAMILY DOMAIN-CONTAINING PROTEIN 10"/>
    <property type="match status" value="1"/>
</dbReference>
<evidence type="ECO:0000256" key="6">
    <source>
        <dbReference type="SAM" id="Phobius"/>
    </source>
</evidence>
<evidence type="ECO:0000313" key="9">
    <source>
        <dbReference type="Proteomes" id="UP000572268"/>
    </source>
</evidence>
<evidence type="ECO:0000256" key="3">
    <source>
        <dbReference type="ARBA" id="ARBA00022692"/>
    </source>
</evidence>
<dbReference type="InterPro" id="IPR036259">
    <property type="entry name" value="MFS_trans_sf"/>
</dbReference>
<keyword evidence="4 6" id="KW-1133">Transmembrane helix</keyword>
<dbReference type="GO" id="GO:0022857">
    <property type="term" value="F:transmembrane transporter activity"/>
    <property type="evidence" value="ECO:0007669"/>
    <property type="project" value="InterPro"/>
</dbReference>
<gene>
    <name evidence="8" type="ORF">FOL46_010009</name>
</gene>
<evidence type="ECO:0000256" key="2">
    <source>
        <dbReference type="ARBA" id="ARBA00022448"/>
    </source>
</evidence>
<dbReference type="InterPro" id="IPR011701">
    <property type="entry name" value="MFS"/>
</dbReference>
<evidence type="ECO:0000259" key="7">
    <source>
        <dbReference type="PROSITE" id="PS50850"/>
    </source>
</evidence>
<keyword evidence="2" id="KW-0813">Transport</keyword>
<dbReference type="Gene3D" id="1.20.1250.20">
    <property type="entry name" value="MFS general substrate transporter like domains"/>
    <property type="match status" value="1"/>
</dbReference>
<reference evidence="8 9" key="1">
    <citation type="submission" date="2020-04" db="EMBL/GenBank/DDBJ databases">
        <title>Perkinsus olseni comparative genomics.</title>
        <authorList>
            <person name="Bogema D.R."/>
        </authorList>
    </citation>
    <scope>NUCLEOTIDE SEQUENCE [LARGE SCALE GENOMIC DNA]</scope>
    <source>
        <strain evidence="8">ATCC PRA-31</strain>
    </source>
</reference>
<protein>
    <recommendedName>
        <fullName evidence="7">Major facilitator superfamily (MFS) profile domain-containing protein</fullName>
    </recommendedName>
</protein>
<dbReference type="EMBL" id="JABANN010000985">
    <property type="protein sequence ID" value="KAF4651878.1"/>
    <property type="molecule type" value="Genomic_DNA"/>
</dbReference>
<dbReference type="Pfam" id="PF07690">
    <property type="entry name" value="MFS_1"/>
    <property type="match status" value="1"/>
</dbReference>
<proteinExistence type="predicted"/>
<dbReference type="InterPro" id="IPR001958">
    <property type="entry name" value="Tet-R_TetA/multi-R_MdtG-like"/>
</dbReference>
<feature type="transmembrane region" description="Helical" evidence="6">
    <location>
        <begin position="209"/>
        <end position="228"/>
    </location>
</feature>
<keyword evidence="5 6" id="KW-0472">Membrane</keyword>
<accession>A0A7J6KXA8</accession>
<organism evidence="8 9">
    <name type="scientific">Perkinsus olseni</name>
    <name type="common">Perkinsus atlanticus</name>
    <dbReference type="NCBI Taxonomy" id="32597"/>
    <lineage>
        <taxon>Eukaryota</taxon>
        <taxon>Sar</taxon>
        <taxon>Alveolata</taxon>
        <taxon>Perkinsozoa</taxon>
        <taxon>Perkinsea</taxon>
        <taxon>Perkinsida</taxon>
        <taxon>Perkinsidae</taxon>
        <taxon>Perkinsus</taxon>
    </lineage>
</organism>
<keyword evidence="3 6" id="KW-0812">Transmembrane</keyword>
<feature type="transmembrane region" description="Helical" evidence="6">
    <location>
        <begin position="182"/>
        <end position="203"/>
    </location>
</feature>
<feature type="transmembrane region" description="Helical" evidence="6">
    <location>
        <begin position="109"/>
        <end position="126"/>
    </location>
</feature>
<dbReference type="GO" id="GO:0016020">
    <property type="term" value="C:membrane"/>
    <property type="evidence" value="ECO:0007669"/>
    <property type="project" value="UniProtKB-SubCell"/>
</dbReference>
<evidence type="ECO:0000256" key="4">
    <source>
        <dbReference type="ARBA" id="ARBA00022989"/>
    </source>
</evidence>
<dbReference type="Proteomes" id="UP000572268">
    <property type="component" value="Unassembled WGS sequence"/>
</dbReference>
<feature type="transmembrane region" description="Helical" evidence="6">
    <location>
        <begin position="427"/>
        <end position="449"/>
    </location>
</feature>
<feature type="domain" description="Major facilitator superfamily (MFS) profile" evidence="7">
    <location>
        <begin position="112"/>
        <end position="514"/>
    </location>
</feature>
<feature type="transmembrane region" description="Helical" evidence="6">
    <location>
        <begin position="146"/>
        <end position="170"/>
    </location>
</feature>
<name>A0A7J6KXA8_PEROL</name>
<evidence type="ECO:0000313" key="8">
    <source>
        <dbReference type="EMBL" id="KAF4651878.1"/>
    </source>
</evidence>